<organism evidence="1 2">
    <name type="scientific">Oleoguttula mirabilis</name>
    <dbReference type="NCBI Taxonomy" id="1507867"/>
    <lineage>
        <taxon>Eukaryota</taxon>
        <taxon>Fungi</taxon>
        <taxon>Dikarya</taxon>
        <taxon>Ascomycota</taxon>
        <taxon>Pezizomycotina</taxon>
        <taxon>Dothideomycetes</taxon>
        <taxon>Dothideomycetidae</taxon>
        <taxon>Mycosphaerellales</taxon>
        <taxon>Teratosphaeriaceae</taxon>
        <taxon>Oleoguttula</taxon>
    </lineage>
</organism>
<reference evidence="1 2" key="1">
    <citation type="submission" date="2021-11" db="EMBL/GenBank/DDBJ databases">
        <title>Black yeast isolated from Biological Soil Crust.</title>
        <authorList>
            <person name="Kurbessoian T."/>
        </authorList>
    </citation>
    <scope>NUCLEOTIDE SEQUENCE [LARGE SCALE GENOMIC DNA]</scope>
    <source>
        <strain evidence="1 2">CCFEE 5522</strain>
    </source>
</reference>
<sequence length="306" mass="33410">MKATKQAHLLGIPRELSITVVHTTAPALLRACRQIHDEYWERVRPRSSLAVTLVTCNVFDERGLKVKLKDGVPAAVLRDAKRVVVGVSWGGLLHAGALGPAMEWMGSSHAAEQLQHLQSLPWTPTKAFCQKLKHFLSAVLQPSISPSATVQLLVMLDALPDPHDPYPVGPINPATTRYSSRSSALMQLLFHPGTIISELAGADDADVGASPSPLDATSPRKLDVRFTISTPLYCTLAANGAELVANRKARLAFAVKDVVRPVCETSKEIVHWRLQPTADEDSFRGYWPTVESVVEYERGLRMGGLM</sequence>
<keyword evidence="2" id="KW-1185">Reference proteome</keyword>
<proteinExistence type="predicted"/>
<accession>A0AAV9JWF6</accession>
<dbReference type="Proteomes" id="UP001324427">
    <property type="component" value="Unassembled WGS sequence"/>
</dbReference>
<evidence type="ECO:0000313" key="2">
    <source>
        <dbReference type="Proteomes" id="UP001324427"/>
    </source>
</evidence>
<name>A0AAV9JWF6_9PEZI</name>
<comment type="caution">
    <text evidence="1">The sequence shown here is derived from an EMBL/GenBank/DDBJ whole genome shotgun (WGS) entry which is preliminary data.</text>
</comment>
<gene>
    <name evidence="1" type="ORF">LTR36_003052</name>
</gene>
<dbReference type="EMBL" id="JAVFHQ010000002">
    <property type="protein sequence ID" value="KAK4550085.1"/>
    <property type="molecule type" value="Genomic_DNA"/>
</dbReference>
<protein>
    <submittedName>
        <fullName evidence="1">Uncharacterized protein</fullName>
    </submittedName>
</protein>
<evidence type="ECO:0000313" key="1">
    <source>
        <dbReference type="EMBL" id="KAK4550085.1"/>
    </source>
</evidence>
<dbReference type="AlphaFoldDB" id="A0AAV9JWF6"/>